<evidence type="ECO:0000256" key="1">
    <source>
        <dbReference type="SAM" id="MobiDB-lite"/>
    </source>
</evidence>
<proteinExistence type="predicted"/>
<feature type="compositionally biased region" description="Acidic residues" evidence="1">
    <location>
        <begin position="97"/>
        <end position="115"/>
    </location>
</feature>
<evidence type="ECO:0000313" key="2">
    <source>
        <dbReference type="EMBL" id="CAL1354979.1"/>
    </source>
</evidence>
<accession>A0AAV2CFD0</accession>
<feature type="compositionally biased region" description="Basic and acidic residues" evidence="1">
    <location>
        <begin position="74"/>
        <end position="96"/>
    </location>
</feature>
<gene>
    <name evidence="2" type="ORF">LTRI10_LOCUS2760</name>
</gene>
<sequence>MMFLNILKYVPHIDHKDGITSIHYATMVTKFLNQVGADLDVHPSSSGIFVCYPVVPIIEDLRDPVRAAQQRSLKHEMLTRMAETRDQEDMDGQRDMGDDEDDDEDEDDDDDDDNGDEYKDLDVHADSGFRPRRQV</sequence>
<dbReference type="AlphaFoldDB" id="A0AAV2CFD0"/>
<keyword evidence="3" id="KW-1185">Reference proteome</keyword>
<dbReference type="Proteomes" id="UP001497516">
    <property type="component" value="Chromosome 1"/>
</dbReference>
<evidence type="ECO:0000313" key="3">
    <source>
        <dbReference type="Proteomes" id="UP001497516"/>
    </source>
</evidence>
<name>A0AAV2CFD0_9ROSI</name>
<feature type="compositionally biased region" description="Basic and acidic residues" evidence="1">
    <location>
        <begin position="116"/>
        <end position="129"/>
    </location>
</feature>
<organism evidence="2 3">
    <name type="scientific">Linum trigynum</name>
    <dbReference type="NCBI Taxonomy" id="586398"/>
    <lineage>
        <taxon>Eukaryota</taxon>
        <taxon>Viridiplantae</taxon>
        <taxon>Streptophyta</taxon>
        <taxon>Embryophyta</taxon>
        <taxon>Tracheophyta</taxon>
        <taxon>Spermatophyta</taxon>
        <taxon>Magnoliopsida</taxon>
        <taxon>eudicotyledons</taxon>
        <taxon>Gunneridae</taxon>
        <taxon>Pentapetalae</taxon>
        <taxon>rosids</taxon>
        <taxon>fabids</taxon>
        <taxon>Malpighiales</taxon>
        <taxon>Linaceae</taxon>
        <taxon>Linum</taxon>
    </lineage>
</organism>
<protein>
    <submittedName>
        <fullName evidence="2">Uncharacterized protein</fullName>
    </submittedName>
</protein>
<feature type="region of interest" description="Disordered" evidence="1">
    <location>
        <begin position="74"/>
        <end position="135"/>
    </location>
</feature>
<dbReference type="EMBL" id="OZ034813">
    <property type="protein sequence ID" value="CAL1354979.1"/>
    <property type="molecule type" value="Genomic_DNA"/>
</dbReference>
<reference evidence="2 3" key="1">
    <citation type="submission" date="2024-04" db="EMBL/GenBank/DDBJ databases">
        <authorList>
            <person name="Fracassetti M."/>
        </authorList>
    </citation>
    <scope>NUCLEOTIDE SEQUENCE [LARGE SCALE GENOMIC DNA]</scope>
</reference>